<evidence type="ECO:0000256" key="4">
    <source>
        <dbReference type="HAMAP-Rule" id="MF_00749"/>
    </source>
</evidence>
<dbReference type="GO" id="GO:0034057">
    <property type="term" value="F:RNA strand-exchange activity"/>
    <property type="evidence" value="ECO:0007669"/>
    <property type="project" value="UniProtKB-UniRule"/>
</dbReference>
<dbReference type="PANTHER" id="PTHR38106:SF1">
    <property type="entry name" value="RNA CHAPERONE PROQ"/>
    <property type="match status" value="1"/>
</dbReference>
<evidence type="ECO:0000256" key="1">
    <source>
        <dbReference type="ARBA" id="ARBA00022490"/>
    </source>
</evidence>
<comment type="subcellular location">
    <subcellularLocation>
        <location evidence="4">Cytoplasm</location>
    </subcellularLocation>
</comment>
<dbReference type="GO" id="GO:0033592">
    <property type="term" value="F:RNA strand annealing activity"/>
    <property type="evidence" value="ECO:0007669"/>
    <property type="project" value="UniProtKB-UniRule"/>
</dbReference>
<dbReference type="EMBL" id="PHHA01000002">
    <property type="protein sequence ID" value="PJG86574.1"/>
    <property type="molecule type" value="Genomic_DNA"/>
</dbReference>
<dbReference type="SUPFAM" id="SSF48657">
    <property type="entry name" value="FinO-like"/>
    <property type="match status" value="1"/>
</dbReference>
<feature type="compositionally biased region" description="Polar residues" evidence="5">
    <location>
        <begin position="138"/>
        <end position="150"/>
    </location>
</feature>
<dbReference type="InterPro" id="IPR016103">
    <property type="entry name" value="ProQ/FinO"/>
</dbReference>
<proteinExistence type="inferred from homology"/>
<dbReference type="Pfam" id="PF17516">
    <property type="entry name" value="ProQ_C"/>
    <property type="match status" value="1"/>
</dbReference>
<dbReference type="NCBIfam" id="NF003434">
    <property type="entry name" value="PRK04950.1"/>
    <property type="match status" value="1"/>
</dbReference>
<dbReference type="AlphaFoldDB" id="A0A2M8S617"/>
<reference evidence="7 8" key="1">
    <citation type="submission" date="2017-11" db="EMBL/GenBank/DDBJ databases">
        <title>Reclassification of Bisgaard taxon 7 as Conservatibacter flavescens gen. nov., sp. nov.</title>
        <authorList>
            <person name="Christensen H."/>
        </authorList>
    </citation>
    <scope>NUCLEOTIDE SEQUENCE [LARGE SCALE GENOMIC DNA]</scope>
    <source>
        <strain evidence="7 8">7_4</strain>
    </source>
</reference>
<name>A0A2M8S617_9PAST</name>
<dbReference type="RefSeq" id="WP_100287849.1">
    <property type="nucleotide sequence ID" value="NZ_PHHA01000002.1"/>
</dbReference>
<dbReference type="GO" id="GO:0005829">
    <property type="term" value="C:cytosol"/>
    <property type="evidence" value="ECO:0007669"/>
    <property type="project" value="TreeGrafter"/>
</dbReference>
<sequence length="219" mass="24496">MADVEVVEVQTQKFTNNKEIIAYLAEKFPLCFSTEGEAKPLKVGIFQDLSEALEGDERVSKTQLRQVLRQYTSNWRYLHGCREGAQRVDLQGNACGVLEKEHAEHAAEQLQTAKAKLAEKRAAEKAANAKPHKKGRNKISTSGQEAQSRKTNTHLKRKPKLDLTSVDMEKLSVNDVVKVKAGDRTQHATVLEVYKDSARVQLNNGLVISVNADRLFNNN</sequence>
<protein>
    <recommendedName>
        <fullName evidence="4">RNA chaperone ProQ</fullName>
    </recommendedName>
</protein>
<keyword evidence="1 4" id="KW-0963">Cytoplasm</keyword>
<dbReference type="Gene3D" id="1.10.1710.10">
    <property type="entry name" value="ProQ/FinO domain"/>
    <property type="match status" value="1"/>
</dbReference>
<dbReference type="OrthoDB" id="8421419at2"/>
<feature type="region of interest" description="Disordered" evidence="5">
    <location>
        <begin position="119"/>
        <end position="156"/>
    </location>
</feature>
<evidence type="ECO:0000256" key="3">
    <source>
        <dbReference type="ARBA" id="ARBA00023186"/>
    </source>
</evidence>
<organism evidence="7 8">
    <name type="scientific">Conservatibacter flavescens</name>
    <dbReference type="NCBI Taxonomy" id="28161"/>
    <lineage>
        <taxon>Bacteria</taxon>
        <taxon>Pseudomonadati</taxon>
        <taxon>Pseudomonadota</taxon>
        <taxon>Gammaproteobacteria</taxon>
        <taxon>Pasteurellales</taxon>
        <taxon>Pasteurellaceae</taxon>
        <taxon>Conservatibacter</taxon>
    </lineage>
</organism>
<evidence type="ECO:0000313" key="8">
    <source>
        <dbReference type="Proteomes" id="UP000229329"/>
    </source>
</evidence>
<evidence type="ECO:0000256" key="5">
    <source>
        <dbReference type="SAM" id="MobiDB-lite"/>
    </source>
</evidence>
<keyword evidence="8" id="KW-1185">Reference proteome</keyword>
<evidence type="ECO:0000256" key="2">
    <source>
        <dbReference type="ARBA" id="ARBA00022884"/>
    </source>
</evidence>
<dbReference type="InterPro" id="IPR036442">
    <property type="entry name" value="ProQ/FinO_sf"/>
</dbReference>
<dbReference type="HAMAP" id="MF_00749">
    <property type="entry name" value="ProQ"/>
    <property type="match status" value="1"/>
</dbReference>
<evidence type="ECO:0000259" key="6">
    <source>
        <dbReference type="SMART" id="SM00945"/>
    </source>
</evidence>
<evidence type="ECO:0000313" key="7">
    <source>
        <dbReference type="EMBL" id="PJG86574.1"/>
    </source>
</evidence>
<gene>
    <name evidence="4" type="primary">proQ</name>
    <name evidence="7" type="ORF">CVP05_01850</name>
</gene>
<comment type="function">
    <text evidence="4">RNA chaperone with significant RNA binding, RNA strand exchange and RNA duplexing activities.</text>
</comment>
<dbReference type="Pfam" id="PF04352">
    <property type="entry name" value="ProQ"/>
    <property type="match status" value="1"/>
</dbReference>
<dbReference type="PANTHER" id="PTHR38106">
    <property type="entry name" value="RNA CHAPERONE PROQ"/>
    <property type="match status" value="1"/>
</dbReference>
<dbReference type="SMART" id="SM00945">
    <property type="entry name" value="ProQ"/>
    <property type="match status" value="1"/>
</dbReference>
<feature type="domain" description="ProQ/FinO" evidence="6">
    <location>
        <begin position="12"/>
        <end position="126"/>
    </location>
</feature>
<dbReference type="Proteomes" id="UP000229329">
    <property type="component" value="Unassembled WGS sequence"/>
</dbReference>
<comment type="caution">
    <text evidence="7">The sequence shown here is derived from an EMBL/GenBank/DDBJ whole genome shotgun (WGS) entry which is preliminary data.</text>
</comment>
<dbReference type="GO" id="GO:0010608">
    <property type="term" value="P:post-transcriptional regulation of gene expression"/>
    <property type="evidence" value="ECO:0007669"/>
    <property type="project" value="InterPro"/>
</dbReference>
<keyword evidence="2 4" id="KW-0694">RNA-binding</keyword>
<keyword evidence="3 4" id="KW-0143">Chaperone</keyword>
<dbReference type="InterPro" id="IPR035236">
    <property type="entry name" value="ProQ_C"/>
</dbReference>
<comment type="similarity">
    <text evidence="4">Belongs to the ProQ family.</text>
</comment>
<accession>A0A2M8S617</accession>
<dbReference type="InterPro" id="IPR023529">
    <property type="entry name" value="ProQ"/>
</dbReference>